<dbReference type="EMBL" id="CM046390">
    <property type="protein sequence ID" value="KAI8562878.1"/>
    <property type="molecule type" value="Genomic_DNA"/>
</dbReference>
<organism evidence="1 2">
    <name type="scientific">Rhododendron molle</name>
    <name type="common">Chinese azalea</name>
    <name type="synonym">Azalea mollis</name>
    <dbReference type="NCBI Taxonomy" id="49168"/>
    <lineage>
        <taxon>Eukaryota</taxon>
        <taxon>Viridiplantae</taxon>
        <taxon>Streptophyta</taxon>
        <taxon>Embryophyta</taxon>
        <taxon>Tracheophyta</taxon>
        <taxon>Spermatophyta</taxon>
        <taxon>Magnoliopsida</taxon>
        <taxon>eudicotyledons</taxon>
        <taxon>Gunneridae</taxon>
        <taxon>Pentapetalae</taxon>
        <taxon>asterids</taxon>
        <taxon>Ericales</taxon>
        <taxon>Ericaceae</taxon>
        <taxon>Ericoideae</taxon>
        <taxon>Rhodoreae</taxon>
        <taxon>Rhododendron</taxon>
    </lineage>
</organism>
<proteinExistence type="predicted"/>
<gene>
    <name evidence="1" type="ORF">RHMOL_Rhmol03G0069600</name>
</gene>
<protein>
    <submittedName>
        <fullName evidence="1">Uncharacterized protein</fullName>
    </submittedName>
</protein>
<name>A0ACC0PB04_RHOML</name>
<comment type="caution">
    <text evidence="1">The sequence shown here is derived from an EMBL/GenBank/DDBJ whole genome shotgun (WGS) entry which is preliminary data.</text>
</comment>
<reference evidence="1" key="1">
    <citation type="submission" date="2022-02" db="EMBL/GenBank/DDBJ databases">
        <title>Plant Genome Project.</title>
        <authorList>
            <person name="Zhang R.-G."/>
        </authorList>
    </citation>
    <scope>NUCLEOTIDE SEQUENCE</scope>
    <source>
        <strain evidence="1">AT1</strain>
    </source>
</reference>
<accession>A0ACC0PB04</accession>
<sequence length="70" mass="7948">MTSSGPEPMRRPERRGRGRPDNNDGAAGRSEKKAPGEEIIIQTIAKFSPFMRTFFVVTFIHQWDLGELDN</sequence>
<keyword evidence="2" id="KW-1185">Reference proteome</keyword>
<dbReference type="Proteomes" id="UP001062846">
    <property type="component" value="Chromosome 3"/>
</dbReference>
<evidence type="ECO:0000313" key="2">
    <source>
        <dbReference type="Proteomes" id="UP001062846"/>
    </source>
</evidence>
<evidence type="ECO:0000313" key="1">
    <source>
        <dbReference type="EMBL" id="KAI8562878.1"/>
    </source>
</evidence>